<dbReference type="SUPFAM" id="SSF52129">
    <property type="entry name" value="Caspase-like"/>
    <property type="match status" value="1"/>
</dbReference>
<reference evidence="3 4" key="1">
    <citation type="submission" date="2014-08" db="EMBL/GenBank/DDBJ databases">
        <title>Porphyromonas gingivicanis strain:COT-022_OH1391 Genome sequencing.</title>
        <authorList>
            <person name="Wallis C."/>
            <person name="Deusch O."/>
            <person name="O'Flynn C."/>
            <person name="Davis I."/>
            <person name="Jospin G."/>
            <person name="Darling A.E."/>
            <person name="Coil D.A."/>
            <person name="Alexiev A."/>
            <person name="Horsfall A."/>
            <person name="Kirkwood N."/>
            <person name="Harris S."/>
            <person name="Eisen J.A."/>
        </authorList>
    </citation>
    <scope>NUCLEOTIDE SEQUENCE [LARGE SCALE GENOMIC DNA]</scope>
    <source>
        <strain evidence="4">COT-022 OH1391</strain>
    </source>
</reference>
<comment type="caution">
    <text evidence="3">The sequence shown here is derived from an EMBL/GenBank/DDBJ whole genome shotgun (WGS) entry which is preliminary data.</text>
</comment>
<dbReference type="InterPro" id="IPR001769">
    <property type="entry name" value="Gingipain"/>
</dbReference>
<protein>
    <recommendedName>
        <fullName evidence="2">Gingipain domain-containing protein</fullName>
    </recommendedName>
</protein>
<dbReference type="GO" id="GO:0008234">
    <property type="term" value="F:cysteine-type peptidase activity"/>
    <property type="evidence" value="ECO:0007669"/>
    <property type="project" value="InterPro"/>
</dbReference>
<evidence type="ECO:0000313" key="4">
    <source>
        <dbReference type="Proteomes" id="UP000030134"/>
    </source>
</evidence>
<evidence type="ECO:0000259" key="2">
    <source>
        <dbReference type="Pfam" id="PF01364"/>
    </source>
</evidence>
<gene>
    <name evidence="3" type="ORF">HQ36_06230</name>
</gene>
<dbReference type="CDD" id="cd02258">
    <property type="entry name" value="Peptidase_C25_N"/>
    <property type="match status" value="1"/>
</dbReference>
<proteinExistence type="predicted"/>
<dbReference type="Pfam" id="PF01364">
    <property type="entry name" value="Peptidase_C25"/>
    <property type="match status" value="1"/>
</dbReference>
<dbReference type="STRING" id="266762.HQ36_06230"/>
<dbReference type="InterPro" id="IPR029030">
    <property type="entry name" value="Caspase-like_dom_sf"/>
</dbReference>
<organism evidence="3 4">
    <name type="scientific">Porphyromonas gingivicanis</name>
    <dbReference type="NCBI Taxonomy" id="266762"/>
    <lineage>
        <taxon>Bacteria</taxon>
        <taxon>Pseudomonadati</taxon>
        <taxon>Bacteroidota</taxon>
        <taxon>Bacteroidia</taxon>
        <taxon>Bacteroidales</taxon>
        <taxon>Porphyromonadaceae</taxon>
        <taxon>Porphyromonas</taxon>
    </lineage>
</organism>
<dbReference type="InterPro" id="IPR029031">
    <property type="entry name" value="Gingipain_N_sf"/>
</dbReference>
<accession>A0A0A2G4V4</accession>
<feature type="domain" description="Gingipain" evidence="2">
    <location>
        <begin position="373"/>
        <end position="753"/>
    </location>
</feature>
<name>A0A0A2G4V4_9PORP</name>
<dbReference type="EMBL" id="JQZW01000012">
    <property type="protein sequence ID" value="KGN97492.1"/>
    <property type="molecule type" value="Genomic_DNA"/>
</dbReference>
<dbReference type="Proteomes" id="UP000030134">
    <property type="component" value="Unassembled WGS sequence"/>
</dbReference>
<evidence type="ECO:0000256" key="1">
    <source>
        <dbReference type="ARBA" id="ARBA00022729"/>
    </source>
</evidence>
<keyword evidence="4" id="KW-1185">Reference proteome</keyword>
<sequence length="1127" mass="126296">MEKSVLSEGKWVKITIENTGIYALTYDELKKMGFSNPEKVGVYGYGGALLSEKLKEAPPADLPAAPVYHYNNAIYFYGRGPIQWYYDTVRKSYRHVTNHYSTKGYLFLSDNASTGVKTMHEAQLSTTGTPKEAKYYDALYLHEQELRTLKQSGRLLFGESFLNGQPRRISFDLGNSPRVDNTLNINYAYTALPKKQSSGELSLAINGKVFEKDPISLSEDYSYSTYLSGIYHLRSGATAQVDGRRFDLEVTYSPAGDPAYLDYIEVQSRKSLSYQQGEQMHIRRWTEENESLLFKITELGNEGLVFAIDEKGVASLVKTQKNNSSQAFTSNTLGSNGLPLEFIALRPQDAFKPSQNESVKNQNIRGVATPALIIITTKELRSEAERLGLFHREHDAMPTLVVTQEEVFNEFSSGTPDATAYRLIAKHFYDKWQREHQGETYCPIQLLLFGDGAADNRKLSDDWKQPAFLNTEFLLSYQSVNSLNIYSYTNDDYFGKLLEEEDPKTNGQKELNIGIGRFPVRTLSEAKIAVDKTIAYAENRDLGIWKTRATFVADNADYPGVYSHLNNADELANLTERLQPELIINKIYMDAHAKKTENGLTTFPTAKRQLHDAFEKGTLLVNYIGHGSPTAWADEQLMTLNDIQQFKYKHLPVWITATCDFCNFDNTQTSGGEIAFLNETSGAIALFTTTRVVLDIDNQRLNELMLKSLFGNNHQGTTQKLGNILRNAKNERGGNDTINKLNFMLIGDPALHLRMPTRRAIISTINDHNLDSGKEIALKALEQVVIKGFIQDIEGSVDGNFSGQLYITVFDGGEDKQVHPSNVPPDSEKTMSYRDYSGVIYAGNTYIKNGYFEFSFIVPKDVSYSKLKGKINLYAYAPDLSLEAMGVNRSIRVVEGAPQQEITDTTPPLIEYCYLNTPSLKDNFVVGSTPLLVARVFDLNGINITGGGVGHDITLVIDNRFDLSYNLNNYYTASDTEAGKGEIIYMLPTLEEGDHTATLTVWDVFNNVTRHSFKFRVNKDLPPTATEVRLYPTPAKRGEPMTFELHTDNPGESMLAYIEVFDFTGKRVSMSESIQVQAGVNAPIQLSWIPTTSYGTTIPAGHYLYRWTITRGNGKSATAPGKMIIVD</sequence>
<dbReference type="AlphaFoldDB" id="A0A0A2G4V4"/>
<dbReference type="eggNOG" id="COG1572">
    <property type="taxonomic scope" value="Bacteria"/>
</dbReference>
<evidence type="ECO:0000313" key="3">
    <source>
        <dbReference type="EMBL" id="KGN97492.1"/>
    </source>
</evidence>
<dbReference type="NCBIfam" id="NF033707">
    <property type="entry name" value="T9SS_sortase"/>
    <property type="match status" value="1"/>
</dbReference>
<dbReference type="GO" id="GO:0006508">
    <property type="term" value="P:proteolysis"/>
    <property type="evidence" value="ECO:0007669"/>
    <property type="project" value="InterPro"/>
</dbReference>
<keyword evidence="1" id="KW-0732">Signal</keyword>
<dbReference type="Gene3D" id="3.40.50.10390">
    <property type="entry name" value="Gingipain r, domain 1"/>
    <property type="match status" value="1"/>
</dbReference>
<dbReference type="Gene3D" id="3.40.50.1460">
    <property type="match status" value="1"/>
</dbReference>